<evidence type="ECO:0000259" key="1">
    <source>
        <dbReference type="Pfam" id="PF01261"/>
    </source>
</evidence>
<dbReference type="RefSeq" id="WP_142453554.1">
    <property type="nucleotide sequence ID" value="NZ_FXTP01000003.1"/>
</dbReference>
<organism evidence="2 3">
    <name type="scientific">Gracilimonas mengyeensis</name>
    <dbReference type="NCBI Taxonomy" id="1302730"/>
    <lineage>
        <taxon>Bacteria</taxon>
        <taxon>Pseudomonadati</taxon>
        <taxon>Balneolota</taxon>
        <taxon>Balneolia</taxon>
        <taxon>Balneolales</taxon>
        <taxon>Balneolaceae</taxon>
        <taxon>Gracilimonas</taxon>
    </lineage>
</organism>
<dbReference type="NCBIfam" id="TIGR01409">
    <property type="entry name" value="TAT_signal_seq"/>
    <property type="match status" value="1"/>
</dbReference>
<evidence type="ECO:0000313" key="2">
    <source>
        <dbReference type="EMBL" id="SMO51077.1"/>
    </source>
</evidence>
<dbReference type="PROSITE" id="PS51318">
    <property type="entry name" value="TAT"/>
    <property type="match status" value="1"/>
</dbReference>
<dbReference type="InterPro" id="IPR019546">
    <property type="entry name" value="TAT_signal_bac_arc"/>
</dbReference>
<feature type="domain" description="Xylose isomerase-like TIM barrel" evidence="1">
    <location>
        <begin position="71"/>
        <end position="316"/>
    </location>
</feature>
<gene>
    <name evidence="2" type="ORF">SAMN06265219_103130</name>
</gene>
<sequence>MNNSRREFLKKSALAAGGAFMLASSPGLLSAGSSSKSAFDFKISLAEWSLNKQIFGGELDNLNFPVVAKEKYGISAVEYVNQFFADKAKDKQYLQELKFRADASGVESVLIMVDNEGLVAVQDDAERTQAVENHYKWIDAAAYLGCHAIRINLFGSEKAENNVEGWISAGTDGLSRLAEYGAEREISVVVENHGGLSSHAGHLTEVMRQVDSEYAGTLPDFGNFCIRRENNERWGDSCAEQYDTYKGVKELMPFAKGVSAKTYAFDEDGNESSLDYKRLLTIVKESGWSGGYIGVEYEGDSLSAENGIIATRRLLERLREELG</sequence>
<accession>A0A521BV79</accession>
<protein>
    <submittedName>
        <fullName evidence="2">Tat (Twin-arginine translocation) pathway signal sequence</fullName>
    </submittedName>
</protein>
<dbReference type="SUPFAM" id="SSF51658">
    <property type="entry name" value="Xylose isomerase-like"/>
    <property type="match status" value="1"/>
</dbReference>
<dbReference type="InterPro" id="IPR050312">
    <property type="entry name" value="IolE/XylAMocC-like"/>
</dbReference>
<dbReference type="InterPro" id="IPR036237">
    <property type="entry name" value="Xyl_isomerase-like_sf"/>
</dbReference>
<dbReference type="InterPro" id="IPR006311">
    <property type="entry name" value="TAT_signal"/>
</dbReference>
<evidence type="ECO:0000313" key="3">
    <source>
        <dbReference type="Proteomes" id="UP000317557"/>
    </source>
</evidence>
<dbReference type="EMBL" id="FXTP01000003">
    <property type="protein sequence ID" value="SMO51077.1"/>
    <property type="molecule type" value="Genomic_DNA"/>
</dbReference>
<dbReference type="InterPro" id="IPR013022">
    <property type="entry name" value="Xyl_isomerase-like_TIM-brl"/>
</dbReference>
<dbReference type="PANTHER" id="PTHR12110">
    <property type="entry name" value="HYDROXYPYRUVATE ISOMERASE"/>
    <property type="match status" value="1"/>
</dbReference>
<name>A0A521BV79_9BACT</name>
<dbReference type="Proteomes" id="UP000317557">
    <property type="component" value="Unassembled WGS sequence"/>
</dbReference>
<dbReference type="PANTHER" id="PTHR12110:SF53">
    <property type="entry name" value="BLR5974 PROTEIN"/>
    <property type="match status" value="1"/>
</dbReference>
<dbReference type="AlphaFoldDB" id="A0A521BV79"/>
<dbReference type="OrthoDB" id="1114629at2"/>
<keyword evidence="3" id="KW-1185">Reference proteome</keyword>
<dbReference type="Gene3D" id="3.20.20.150">
    <property type="entry name" value="Divalent-metal-dependent TIM barrel enzymes"/>
    <property type="match status" value="1"/>
</dbReference>
<dbReference type="Pfam" id="PF01261">
    <property type="entry name" value="AP_endonuc_2"/>
    <property type="match status" value="1"/>
</dbReference>
<proteinExistence type="predicted"/>
<reference evidence="2 3" key="1">
    <citation type="submission" date="2017-05" db="EMBL/GenBank/DDBJ databases">
        <authorList>
            <person name="Varghese N."/>
            <person name="Submissions S."/>
        </authorList>
    </citation>
    <scope>NUCLEOTIDE SEQUENCE [LARGE SCALE GENOMIC DNA]</scope>
    <source>
        <strain evidence="2 3">DSM 21985</strain>
    </source>
</reference>